<feature type="binding site" evidence="29">
    <location>
        <position position="896"/>
    </location>
    <ligand>
        <name>Mo-molybdopterin</name>
        <dbReference type="ChEBI" id="CHEBI:71302"/>
    </ligand>
    <ligandPart>
        <name>Mo</name>
        <dbReference type="ChEBI" id="CHEBI:28685"/>
    </ligandPart>
</feature>
<evidence type="ECO:0000256" key="28">
    <source>
        <dbReference type="PIRSR" id="PIRSR000127-2"/>
    </source>
</evidence>
<dbReference type="InterPro" id="IPR006058">
    <property type="entry name" value="2Fe2S_fd_BS"/>
</dbReference>
<dbReference type="Proteomes" id="UP000279271">
    <property type="component" value="Unassembled WGS sequence"/>
</dbReference>
<dbReference type="Pfam" id="PF01315">
    <property type="entry name" value="Ald_Xan_dh_C"/>
    <property type="match status" value="1"/>
</dbReference>
<keyword evidence="20 29" id="KW-0411">Iron-sulfur</keyword>
<dbReference type="Pfam" id="PF00111">
    <property type="entry name" value="Fer2"/>
    <property type="match status" value="1"/>
</dbReference>
<evidence type="ECO:0000256" key="2">
    <source>
        <dbReference type="ARBA" id="ARBA00004141"/>
    </source>
</evidence>
<dbReference type="Pfam" id="PF00941">
    <property type="entry name" value="FAD_binding_5"/>
    <property type="match status" value="1"/>
</dbReference>
<dbReference type="Pfam" id="PF20256">
    <property type="entry name" value="MoCoBD_2"/>
    <property type="match status" value="1"/>
</dbReference>
<evidence type="ECO:0000256" key="31">
    <source>
        <dbReference type="SAM" id="Phobius"/>
    </source>
</evidence>
<dbReference type="InterPro" id="IPR017493">
    <property type="entry name" value="PSI_PsaK_pln"/>
</dbReference>
<dbReference type="PROSITE" id="PS51085">
    <property type="entry name" value="2FE2S_FER_2"/>
    <property type="match status" value="1"/>
</dbReference>
<dbReference type="PANTHER" id="PTHR45444:SF3">
    <property type="entry name" value="XANTHINE DEHYDROGENASE"/>
    <property type="match status" value="1"/>
</dbReference>
<organism evidence="34 35">
    <name type="scientific">Auxenochlorella protothecoides</name>
    <name type="common">Green microalga</name>
    <name type="synonym">Chlorella protothecoides</name>
    <dbReference type="NCBI Taxonomy" id="3075"/>
    <lineage>
        <taxon>Eukaryota</taxon>
        <taxon>Viridiplantae</taxon>
        <taxon>Chlorophyta</taxon>
        <taxon>core chlorophytes</taxon>
        <taxon>Trebouxiophyceae</taxon>
        <taxon>Chlorellales</taxon>
        <taxon>Chlorellaceae</taxon>
        <taxon>Auxenochlorella</taxon>
    </lineage>
</organism>
<sequence length="1432" mass="153038">DVDPIVYINGKRYVLPPGRAEWTLLQYLREVGLTGTKLGCGEGGCGACTVMVSTCEPDSSLLHRAVNACLCPLYGVEGAHVVTVEGLGNPRDGLHPVQARLALAHGSQCGFCTPGFVDPGAYTEEALAAHKANGMEAPVVPAPTNGAVCPSTGKPCDCGGVVSHSEDKGQGMGPTTRTPGKQSAEPIFPAELRRRRPQELSIPGPQAAWFRPTTLDRLLELKKEYPHAKLVIGNTEVGIELKFKHAAYPVLIGVTHVAEMNELTPGEKGVTVGASVTLTRLMESFAALRASVAPHQRPVLAAVVEQLRYFAGPPIRNTAGLGGNVATASPISDLNPLWMAAGATFFLRGRGTPERAVSARDFFLGYRTVDMQPHEVLVKIFVPYTAEHEYIKEFKQAHRRDDDIAIVNAGIRIRMAPSGEEGAWVVADASLAFGGVAAKSIMAPRAAAALVGQPLDPAAVQRALAAVREEVVIAPSAPGGMVEFRQSLVSSFLFKAIVHAAHALAEDVEAYASAFPPSYASAITPYSRPPSYGLQYHSAVPEEDVVGQPYRHMAADLQVCGEAQYTDDIPPPPGTLHAALVPSTQAHARLLGVDKGPALLVPGVVGVFTAEDVPGGNDIGAVAHDEELFATEIVPCVGHPIGVVVAETEAAARAGARAVAVRYEPLPALLDIDDAIAAGSFIEGWGHSVHSGDCALALEASDVVLEGWVKMGGQEHFYLEPNASLVIPGEGGEVTSFSSSQCPDKHHRYLAHVLGLPMHKVTVRTKRLGGGFGGKETRSAFVNAAAAVPAHLLRRPVRICLDRDEDMHITGQRHAFAAKYRIGLSSAGEIRALDVDIYNNAGYSLDLSFSIMDRALTHIDSVYRIPAIRAQARGWQGGWGMGWLCKTNQSTHTAFRGFGGPQGMLIMEQIMERVAKEMDIPLNTLRERNMYNEGDVTHFGQRLEGCQARRCWEEVHTLSGWAAREADVAAFNAANRFRKRGLSLLPTKFGISFTTKFMNQAGALIHCYTDGTVLVTHGGVEMGQGLHTKVAQVVAHALQIPLAQVYIAETATDKIPNASPTAASASSDLYGAAAADACAQLNARLEPYRAKLQDKSFKDIVNAAYLDRVDLSAHGFYSTPDIGGFGSEKPYNYFCYGAAVAEVEVDTLTGDFHVLRADVVMDVGKSLNPAIDIGQVEGAFVQGMGWSCIEELVWGDKKHPWVKPGWLFTRGPGTYKIPSVNDIPVDFRVMLLRNSHCHRTPQVHSSKAVGEPPFYLGASVFFALKNAAYAARQDAGLEGWFRLDSPATPERIRMACCDELKGAMQSVRSFTGFRANALRPIAHKVMNGLVAGEAVTSRSRVMVVTRAGYIGSPTNVIMVLSTFLPIVAGRLGLAPTATRHTTPGLKLYEDKSAGLISGDPAGLTIWDVLALGALGHIIGVGIVLGLHNSGNL</sequence>
<comment type="caution">
    <text evidence="34">The sequence shown here is derived from an EMBL/GenBank/DDBJ whole genome shotgun (WGS) entry which is preliminary data.</text>
</comment>
<feature type="binding site" evidence="29">
    <location>
        <position position="109"/>
    </location>
    <ligand>
        <name>[2Fe-2S] cluster</name>
        <dbReference type="ChEBI" id="CHEBI:190135"/>
        <label>2</label>
    </ligand>
</feature>
<evidence type="ECO:0000256" key="14">
    <source>
        <dbReference type="ARBA" id="ARBA00022714"/>
    </source>
</evidence>
<dbReference type="SUPFAM" id="SSF54665">
    <property type="entry name" value="CO dehydrogenase molybdoprotein N-domain-like"/>
    <property type="match status" value="1"/>
</dbReference>
<dbReference type="InterPro" id="IPR037165">
    <property type="entry name" value="AldOxase/xan_DH_Mopterin-bd_sf"/>
</dbReference>
<evidence type="ECO:0000256" key="29">
    <source>
        <dbReference type="PIRSR" id="PIRSR000127-3"/>
    </source>
</evidence>
<comment type="similarity">
    <text evidence="5">Belongs to the PsaG/PsaK family.</text>
</comment>
<dbReference type="InterPro" id="IPR008274">
    <property type="entry name" value="AldOxase/xan_DH_MoCoBD1"/>
</dbReference>
<dbReference type="InterPro" id="IPR046867">
    <property type="entry name" value="AldOxase/xan_DH_MoCoBD2"/>
</dbReference>
<dbReference type="Pfam" id="PF01799">
    <property type="entry name" value="Fer2_2"/>
    <property type="match status" value="1"/>
</dbReference>
<dbReference type="InterPro" id="IPR036683">
    <property type="entry name" value="CO_DH_flav_C_dom_sf"/>
</dbReference>
<evidence type="ECO:0000256" key="20">
    <source>
        <dbReference type="ARBA" id="ARBA00023014"/>
    </source>
</evidence>
<feature type="binding site" evidence="28">
    <location>
        <position position="310"/>
    </location>
    <ligand>
        <name>FAD</name>
        <dbReference type="ChEBI" id="CHEBI:57692"/>
    </ligand>
</feature>
<dbReference type="InterPro" id="IPR002888">
    <property type="entry name" value="2Fe-2S-bd"/>
</dbReference>
<evidence type="ECO:0000256" key="19">
    <source>
        <dbReference type="ARBA" id="ARBA00023004"/>
    </source>
</evidence>
<dbReference type="FunFam" id="3.30.365.10:FF:000004">
    <property type="entry name" value="Xanthine dehydrogenase oxidase"/>
    <property type="match status" value="1"/>
</dbReference>
<dbReference type="InterPro" id="IPR036318">
    <property type="entry name" value="FAD-bd_PCMH-like_sf"/>
</dbReference>
<evidence type="ECO:0000256" key="25">
    <source>
        <dbReference type="ARBA" id="ARBA00049017"/>
    </source>
</evidence>
<feature type="binding site" evidence="29">
    <location>
        <position position="772"/>
    </location>
    <ligand>
        <name>Mo-molybdopterin</name>
        <dbReference type="ChEBI" id="CHEBI:71302"/>
    </ligand>
    <ligandPart>
        <name>Mo</name>
        <dbReference type="ChEBI" id="CHEBI:28685"/>
    </ligandPart>
</feature>
<evidence type="ECO:0000256" key="18">
    <source>
        <dbReference type="ARBA" id="ARBA00023002"/>
    </source>
</evidence>
<keyword evidence="15 29" id="KW-0479">Metal-binding</keyword>
<evidence type="ECO:0000256" key="30">
    <source>
        <dbReference type="SAM" id="MobiDB-lite"/>
    </source>
</evidence>
<dbReference type="PROSITE" id="PS51387">
    <property type="entry name" value="FAD_PCMH"/>
    <property type="match status" value="1"/>
</dbReference>
<dbReference type="EMBL" id="QOKY01000204">
    <property type="protein sequence ID" value="RMZ52554.1"/>
    <property type="molecule type" value="Genomic_DNA"/>
</dbReference>
<dbReference type="InterPro" id="IPR016169">
    <property type="entry name" value="FAD-bd_PCMH_sub2"/>
</dbReference>
<feature type="binding site" evidence="29">
    <location>
        <position position="40"/>
    </location>
    <ligand>
        <name>[2Fe-2S] cluster</name>
        <dbReference type="ChEBI" id="CHEBI:190135"/>
        <label>1</label>
    </ligand>
</feature>
<dbReference type="InterPro" id="IPR016167">
    <property type="entry name" value="FAD-bd_PCMH_sub1"/>
</dbReference>
<feature type="binding site" evidence="28">
    <location>
        <position position="776"/>
    </location>
    <ligand>
        <name>substrate</name>
    </ligand>
</feature>
<keyword evidence="11" id="KW-0285">Flavoprotein</keyword>
<feature type="binding site" evidence="29">
    <location>
        <position position="69"/>
    </location>
    <ligand>
        <name>[2Fe-2S] cluster</name>
        <dbReference type="ChEBI" id="CHEBI:190135"/>
        <label>1</label>
    </ligand>
</feature>
<dbReference type="InterPro" id="IPR016208">
    <property type="entry name" value="Ald_Oxase/xanthine_DH-like"/>
</dbReference>
<keyword evidence="12" id="KW-0934">Plastid</keyword>
<dbReference type="Gene3D" id="3.30.365.10">
    <property type="entry name" value="Aldehyde oxidase/xanthine dehydrogenase, molybdopterin binding domain"/>
    <property type="match status" value="4"/>
</dbReference>
<evidence type="ECO:0000256" key="3">
    <source>
        <dbReference type="ARBA" id="ARBA00004229"/>
    </source>
</evidence>
<feature type="binding site" evidence="28">
    <location>
        <position position="854"/>
    </location>
    <ligand>
        <name>substrate</name>
    </ligand>
</feature>
<dbReference type="FunFam" id="3.30.465.10:FF:000004">
    <property type="entry name" value="Xanthine dehydrogenase/oxidase"/>
    <property type="match status" value="1"/>
</dbReference>
<keyword evidence="10" id="KW-0602">Photosynthesis</keyword>
<keyword evidence="31" id="KW-1133">Transmembrane helix</keyword>
<evidence type="ECO:0000313" key="34">
    <source>
        <dbReference type="EMBL" id="RMZ52554.1"/>
    </source>
</evidence>
<evidence type="ECO:0000256" key="12">
    <source>
        <dbReference type="ARBA" id="ARBA00022640"/>
    </source>
</evidence>
<evidence type="ECO:0000259" key="32">
    <source>
        <dbReference type="PROSITE" id="PS51085"/>
    </source>
</evidence>
<dbReference type="Gene3D" id="3.30.465.10">
    <property type="match status" value="1"/>
</dbReference>
<dbReference type="Pfam" id="PF03450">
    <property type="entry name" value="CO_deh_flav_C"/>
    <property type="match status" value="1"/>
</dbReference>
<evidence type="ECO:0000256" key="6">
    <source>
        <dbReference type="ARBA" id="ARBA00006849"/>
    </source>
</evidence>
<dbReference type="InterPro" id="IPR036856">
    <property type="entry name" value="Ald_Oxase/Xan_DH_a/b_sf"/>
</dbReference>
<dbReference type="Gene3D" id="3.30.390.50">
    <property type="entry name" value="CO dehydrogenase flavoprotein, C-terminal domain"/>
    <property type="match status" value="1"/>
</dbReference>
<evidence type="ECO:0000256" key="22">
    <source>
        <dbReference type="ARBA" id="ARBA00023136"/>
    </source>
</evidence>
<keyword evidence="13 31" id="KW-0812">Transmembrane</keyword>
<feature type="domain" description="FAD-binding PCMH-type" evidence="33">
    <location>
        <begin position="202"/>
        <end position="387"/>
    </location>
</feature>
<feature type="region of interest" description="Disordered" evidence="30">
    <location>
        <begin position="164"/>
        <end position="183"/>
    </location>
</feature>
<dbReference type="PROSITE" id="PS00197">
    <property type="entry name" value="2FE2S_FER_1"/>
    <property type="match status" value="1"/>
</dbReference>
<evidence type="ECO:0000256" key="13">
    <source>
        <dbReference type="ARBA" id="ARBA00022692"/>
    </source>
</evidence>
<dbReference type="InterPro" id="IPR023618">
    <property type="entry name" value="PSI_PsaG/PsaK_dom"/>
</dbReference>
<dbReference type="FunFam" id="3.30.365.10:FF:000001">
    <property type="entry name" value="Xanthine dehydrogenase oxidase"/>
    <property type="match status" value="1"/>
</dbReference>
<feature type="binding site" evidence="29">
    <location>
        <position position="741"/>
    </location>
    <ligand>
        <name>Mo-molybdopterin</name>
        <dbReference type="ChEBI" id="CHEBI:71302"/>
    </ligand>
    <ligandPart>
        <name>Mo</name>
        <dbReference type="ChEBI" id="CHEBI:28685"/>
    </ligandPart>
</feature>
<dbReference type="InterPro" id="IPR036010">
    <property type="entry name" value="2Fe-2S_ferredoxin-like_sf"/>
</dbReference>
<dbReference type="FunFam" id="3.10.20.30:FF:000012">
    <property type="entry name" value="Xanthine dehydrogenase/oxidase"/>
    <property type="match status" value="1"/>
</dbReference>
<reference evidence="35" key="1">
    <citation type="journal article" date="2018" name="Algal Res.">
        <title>Characterization of plant carbon substrate utilization by Auxenochlorella protothecoides.</title>
        <authorList>
            <person name="Vogler B.W."/>
            <person name="Starkenburg S.R."/>
            <person name="Sudasinghe N."/>
            <person name="Schambach J.Y."/>
            <person name="Rollin J.A."/>
            <person name="Pattathil S."/>
            <person name="Barry A.N."/>
        </authorList>
    </citation>
    <scope>NUCLEOTIDE SEQUENCE [LARGE SCALE GENOMIC DNA]</scope>
    <source>
        <strain evidence="35">UTEX 25</strain>
    </source>
</reference>
<evidence type="ECO:0000256" key="17">
    <source>
        <dbReference type="ARBA" id="ARBA00022836"/>
    </source>
</evidence>
<evidence type="ECO:0000256" key="5">
    <source>
        <dbReference type="ARBA" id="ARBA00006458"/>
    </source>
</evidence>
<keyword evidence="18" id="KW-0560">Oxidoreductase</keyword>
<keyword evidence="14 29" id="KW-0001">2Fe-2S</keyword>
<comment type="cofactor">
    <cofactor evidence="24">
        <name>[2Fe-2S] cluster</name>
        <dbReference type="ChEBI" id="CHEBI:190135"/>
    </cofactor>
</comment>
<evidence type="ECO:0000256" key="8">
    <source>
        <dbReference type="ARBA" id="ARBA00022505"/>
    </source>
</evidence>
<dbReference type="FunFam" id="3.90.1170.50:FF:000001">
    <property type="entry name" value="Aldehyde oxidase 1"/>
    <property type="match status" value="1"/>
</dbReference>
<comment type="cofactor">
    <cofactor evidence="1 28">
        <name>FAD</name>
        <dbReference type="ChEBI" id="CHEBI:57692"/>
    </cofactor>
</comment>
<keyword evidence="23" id="KW-0576">Peroxisome</keyword>
<evidence type="ECO:0000256" key="15">
    <source>
        <dbReference type="ARBA" id="ARBA00022723"/>
    </source>
</evidence>
<name>A0A3M7KRS1_AUXPR</name>
<feature type="binding site" evidence="28">
    <location>
        <position position="395"/>
    </location>
    <ligand>
        <name>FAD</name>
        <dbReference type="ChEBI" id="CHEBI:57692"/>
    </ligand>
</feature>
<dbReference type="SUPFAM" id="SSF55447">
    <property type="entry name" value="CO dehydrogenase flavoprotein C-terminal domain-like"/>
    <property type="match status" value="1"/>
</dbReference>
<keyword evidence="9" id="KW-0150">Chloroplast</keyword>
<dbReference type="Gene3D" id="3.30.43.10">
    <property type="entry name" value="Uridine Diphospho-n-acetylenolpyruvylglucosamine Reductase, domain 2"/>
    <property type="match status" value="1"/>
</dbReference>
<dbReference type="NCBIfam" id="TIGR03050">
    <property type="entry name" value="PS_I_psaK_plant"/>
    <property type="match status" value="1"/>
</dbReference>
<dbReference type="SUPFAM" id="SSF47741">
    <property type="entry name" value="CO dehydrogenase ISP C-domain like"/>
    <property type="match status" value="1"/>
</dbReference>
<dbReference type="Pfam" id="PF02738">
    <property type="entry name" value="MoCoBD_1"/>
    <property type="match status" value="1"/>
</dbReference>
<dbReference type="InterPro" id="IPR005107">
    <property type="entry name" value="CO_DH_flav_C"/>
</dbReference>
<dbReference type="PANTHER" id="PTHR45444">
    <property type="entry name" value="XANTHINE DEHYDROGENASE"/>
    <property type="match status" value="1"/>
</dbReference>
<feature type="binding site" evidence="28">
    <location>
        <position position="994"/>
    </location>
    <ligand>
        <name>substrate</name>
    </ligand>
</feature>
<feature type="binding site" evidence="29">
    <location>
        <position position="112"/>
    </location>
    <ligand>
        <name>[2Fe-2S] cluster</name>
        <dbReference type="ChEBI" id="CHEBI:190135"/>
        <label>2</label>
    </ligand>
</feature>
<dbReference type="EC" id="1.17.1.4" evidence="7"/>
<feature type="binding site" evidence="29">
    <location>
        <position position="1063"/>
    </location>
    <ligand>
        <name>Mo-molybdopterin</name>
        <dbReference type="ChEBI" id="CHEBI:71302"/>
    </ligand>
    <ligandPart>
        <name>Mo</name>
        <dbReference type="ChEBI" id="CHEBI:28685"/>
    </ligandPart>
</feature>
<dbReference type="GO" id="GO:0004854">
    <property type="term" value="F:xanthine dehydrogenase activity"/>
    <property type="evidence" value="ECO:0007669"/>
    <property type="project" value="UniProtKB-EC"/>
</dbReference>
<dbReference type="InterPro" id="IPR000674">
    <property type="entry name" value="Ald_Oxase/Xan_DH_a/b"/>
</dbReference>
<feature type="domain" description="2Fe-2S ferredoxin-type" evidence="32">
    <location>
        <begin position="1"/>
        <end position="87"/>
    </location>
</feature>
<keyword evidence="19 29" id="KW-0408">Iron</keyword>
<keyword evidence="8 29" id="KW-0500">Molybdenum</keyword>
<dbReference type="SUPFAM" id="SSF54292">
    <property type="entry name" value="2Fe-2S ferredoxin-like"/>
    <property type="match status" value="1"/>
</dbReference>
<dbReference type="SMART" id="SM01092">
    <property type="entry name" value="CO_deh_flav_C"/>
    <property type="match status" value="1"/>
</dbReference>
<dbReference type="GO" id="GO:0071949">
    <property type="term" value="F:FAD binding"/>
    <property type="evidence" value="ECO:0007669"/>
    <property type="project" value="InterPro"/>
</dbReference>
<keyword evidence="22 31" id="KW-0472">Membrane</keyword>
<dbReference type="GO" id="GO:0015979">
    <property type="term" value="P:photosynthesis"/>
    <property type="evidence" value="ECO:0007669"/>
    <property type="project" value="UniProtKB-KW"/>
</dbReference>
<evidence type="ECO:0000313" key="35">
    <source>
        <dbReference type="Proteomes" id="UP000279271"/>
    </source>
</evidence>
<protein>
    <recommendedName>
        <fullName evidence="7">xanthine dehydrogenase</fullName>
        <ecNumber evidence="7">1.17.1.4</ecNumber>
    </recommendedName>
</protein>
<dbReference type="Gene3D" id="1.10.150.120">
    <property type="entry name" value="[2Fe-2S]-binding domain"/>
    <property type="match status" value="1"/>
</dbReference>
<comment type="catalytic activity">
    <reaction evidence="25">
        <text>xanthine + NAD(+) + H2O = urate + NADH + H(+)</text>
        <dbReference type="Rhea" id="RHEA:16669"/>
        <dbReference type="ChEBI" id="CHEBI:15377"/>
        <dbReference type="ChEBI" id="CHEBI:15378"/>
        <dbReference type="ChEBI" id="CHEBI:17712"/>
        <dbReference type="ChEBI" id="CHEBI:17775"/>
        <dbReference type="ChEBI" id="CHEBI:57540"/>
        <dbReference type="ChEBI" id="CHEBI:57945"/>
        <dbReference type="EC" id="1.17.1.4"/>
    </reaction>
</comment>
<dbReference type="FunFam" id="3.30.365.10:FF:000003">
    <property type="entry name" value="Aldehyde oxidase 1"/>
    <property type="match status" value="1"/>
</dbReference>
<dbReference type="InterPro" id="IPR016166">
    <property type="entry name" value="FAD-bd_PCMH"/>
</dbReference>
<dbReference type="Gene3D" id="3.90.1170.50">
    <property type="entry name" value="Aldehyde oxidase/xanthine dehydrogenase, a/b hammerhead"/>
    <property type="match status" value="1"/>
</dbReference>
<feature type="binding site" evidence="28">
    <location>
        <position position="377"/>
    </location>
    <ligand>
        <name>FAD</name>
        <dbReference type="ChEBI" id="CHEBI:57692"/>
    </ligand>
</feature>
<evidence type="ECO:0000256" key="10">
    <source>
        <dbReference type="ARBA" id="ARBA00022531"/>
    </source>
</evidence>
<dbReference type="GO" id="GO:0009507">
    <property type="term" value="C:chloroplast"/>
    <property type="evidence" value="ECO:0007669"/>
    <property type="project" value="UniProtKB-SubCell"/>
</dbReference>
<dbReference type="InterPro" id="IPR000549">
    <property type="entry name" value="PSI_PsaG/PsaK"/>
</dbReference>
<dbReference type="GO" id="GO:0009522">
    <property type="term" value="C:photosystem I"/>
    <property type="evidence" value="ECO:0007669"/>
    <property type="project" value="UniProtKB-KW"/>
</dbReference>
<dbReference type="FunFam" id="3.30.365.10:FF:000002">
    <property type="entry name" value="Xanthine dehydrogenase oxidase"/>
    <property type="match status" value="1"/>
</dbReference>
<evidence type="ECO:0000256" key="21">
    <source>
        <dbReference type="ARBA" id="ARBA00023027"/>
    </source>
</evidence>
<comment type="subcellular location">
    <subcellularLocation>
        <location evidence="2">Membrane</location>
        <topology evidence="2">Multi-pass membrane protein</topology>
    </subcellularLocation>
    <subcellularLocation>
        <location evidence="4">Peroxisome</location>
    </subcellularLocation>
    <subcellularLocation>
        <location evidence="3">Plastid</location>
        <location evidence="3">Chloroplast</location>
    </subcellularLocation>
</comment>
<evidence type="ECO:0000256" key="11">
    <source>
        <dbReference type="ARBA" id="ARBA00022630"/>
    </source>
</evidence>
<comment type="cofactor">
    <cofactor evidence="29">
        <name>[2Fe-2S] cluster</name>
        <dbReference type="ChEBI" id="CHEBI:190135"/>
    </cofactor>
    <text evidence="29">Binds 2 [2Fe-2S] clusters.</text>
</comment>
<feature type="binding site" evidence="28">
    <location>
        <position position="333"/>
    </location>
    <ligand>
        <name>FAD</name>
        <dbReference type="ChEBI" id="CHEBI:57692"/>
    </ligand>
</feature>
<feature type="binding site" evidence="28">
    <location>
        <position position="898"/>
    </location>
    <ligand>
        <name>substrate</name>
    </ligand>
</feature>
<feature type="binding site" evidence="29">
    <location>
        <position position="45"/>
    </location>
    <ligand>
        <name>[2Fe-2S] cluster</name>
        <dbReference type="ChEBI" id="CHEBI:190135"/>
        <label>1</label>
    </ligand>
</feature>
<evidence type="ECO:0000256" key="24">
    <source>
        <dbReference type="ARBA" id="ARBA00034078"/>
    </source>
</evidence>
<dbReference type="SUPFAM" id="SSF56003">
    <property type="entry name" value="Molybdenum cofactor-binding domain"/>
    <property type="match status" value="1"/>
</dbReference>
<evidence type="ECO:0000256" key="7">
    <source>
        <dbReference type="ARBA" id="ARBA00013123"/>
    </source>
</evidence>
<dbReference type="InterPro" id="IPR001041">
    <property type="entry name" value="2Fe-2S_ferredoxin-type"/>
</dbReference>
<evidence type="ECO:0000256" key="4">
    <source>
        <dbReference type="ARBA" id="ARBA00004275"/>
    </source>
</evidence>
<proteinExistence type="inferred from homology"/>
<dbReference type="PIRSF" id="PIRSF000127">
    <property type="entry name" value="Xanthine_DH"/>
    <property type="match status" value="1"/>
</dbReference>
<evidence type="ECO:0000256" key="23">
    <source>
        <dbReference type="ARBA" id="ARBA00023140"/>
    </source>
</evidence>
<feature type="binding site" evidence="28">
    <location>
        <begin position="230"/>
        <end position="237"/>
    </location>
    <ligand>
        <name>FAD</name>
        <dbReference type="ChEBI" id="CHEBI:57692"/>
    </ligand>
</feature>
<dbReference type="GO" id="GO:0051537">
    <property type="term" value="F:2 iron, 2 sulfur cluster binding"/>
    <property type="evidence" value="ECO:0007669"/>
    <property type="project" value="UniProtKB-KW"/>
</dbReference>
<dbReference type="SMART" id="SM01008">
    <property type="entry name" value="Ald_Xan_dh_C"/>
    <property type="match status" value="1"/>
</dbReference>
<feature type="active site" description="Proton acceptor" evidence="27">
    <location>
        <position position="1251"/>
    </location>
</feature>
<keyword evidence="21" id="KW-0520">NAD</keyword>
<feature type="binding site" evidence="29">
    <location>
        <position position="48"/>
    </location>
    <ligand>
        <name>[2Fe-2S] cluster</name>
        <dbReference type="ChEBI" id="CHEBI:190135"/>
        <label>1</label>
    </ligand>
</feature>
<evidence type="ECO:0000256" key="16">
    <source>
        <dbReference type="ARBA" id="ARBA00022827"/>
    </source>
</evidence>
<evidence type="ECO:0000256" key="27">
    <source>
        <dbReference type="PIRSR" id="PIRSR000127-1"/>
    </source>
</evidence>
<dbReference type="GO" id="GO:0005506">
    <property type="term" value="F:iron ion binding"/>
    <property type="evidence" value="ECO:0007669"/>
    <property type="project" value="InterPro"/>
</dbReference>
<evidence type="ECO:0000259" key="33">
    <source>
        <dbReference type="PROSITE" id="PS51387"/>
    </source>
</evidence>
<dbReference type="FunFam" id="3.30.43.10:FF:000001">
    <property type="entry name" value="Xanthine dehydrogenase/oxidase"/>
    <property type="match status" value="1"/>
</dbReference>
<dbReference type="SUPFAM" id="SSF56176">
    <property type="entry name" value="FAD-binding/transporter-associated domain-like"/>
    <property type="match status" value="1"/>
</dbReference>
<feature type="transmembrane region" description="Helical" evidence="31">
    <location>
        <begin position="1405"/>
        <end position="1426"/>
    </location>
</feature>
<evidence type="ECO:0000256" key="9">
    <source>
        <dbReference type="ARBA" id="ARBA00022528"/>
    </source>
</evidence>
<dbReference type="GO" id="GO:0005777">
    <property type="term" value="C:peroxisome"/>
    <property type="evidence" value="ECO:0007669"/>
    <property type="project" value="UniProtKB-SubCell"/>
</dbReference>
<keyword evidence="16 28" id="KW-0274">FAD</keyword>
<evidence type="ECO:0000256" key="1">
    <source>
        <dbReference type="ARBA" id="ARBA00001974"/>
    </source>
</evidence>
<dbReference type="Pfam" id="PF01241">
    <property type="entry name" value="PSI_PSAK"/>
    <property type="match status" value="1"/>
</dbReference>
<gene>
    <name evidence="34" type="ORF">APUTEX25_003697</name>
</gene>
<dbReference type="InterPro" id="IPR036884">
    <property type="entry name" value="2Fe-2S-bd_dom_sf"/>
</dbReference>
<keyword evidence="17" id="KW-0603">Photosystem I</keyword>
<evidence type="ECO:0000256" key="26">
    <source>
        <dbReference type="ARBA" id="ARBA00049517"/>
    </source>
</evidence>
<comment type="similarity">
    <text evidence="6">Belongs to the xanthine dehydrogenase family.</text>
</comment>
<comment type="cofactor">
    <cofactor evidence="29">
        <name>Mo-molybdopterin</name>
        <dbReference type="ChEBI" id="CHEBI:71302"/>
    </cofactor>
    <text evidence="29">Binds 1 Mo-molybdopterin (Mo-MPT) cofactor per subunit.</text>
</comment>
<dbReference type="InterPro" id="IPR012675">
    <property type="entry name" value="Beta-grasp_dom_sf"/>
</dbReference>
<dbReference type="Gene3D" id="3.10.20.30">
    <property type="match status" value="1"/>
</dbReference>
<comment type="catalytic activity">
    <reaction evidence="26">
        <text>hypoxanthine + NAD(+) + H2O = xanthine + NADH + H(+)</text>
        <dbReference type="Rhea" id="RHEA:24670"/>
        <dbReference type="ChEBI" id="CHEBI:15377"/>
        <dbReference type="ChEBI" id="CHEBI:15378"/>
        <dbReference type="ChEBI" id="CHEBI:17368"/>
        <dbReference type="ChEBI" id="CHEBI:17712"/>
        <dbReference type="ChEBI" id="CHEBI:57540"/>
        <dbReference type="ChEBI" id="CHEBI:57945"/>
        <dbReference type="EC" id="1.17.1.4"/>
    </reaction>
</comment>
<dbReference type="InterPro" id="IPR002346">
    <property type="entry name" value="Mopterin_DH_FAD-bd"/>
</dbReference>
<dbReference type="Gene3D" id="1.10.286.40">
    <property type="entry name" value="Chlorophyll a-b binding protein like"/>
    <property type="match status" value="1"/>
</dbReference>
<accession>A0A3M7KRS1</accession>
<feature type="non-terminal residue" evidence="34">
    <location>
        <position position="1"/>
    </location>
</feature>